<keyword evidence="3" id="KW-1185">Reference proteome</keyword>
<feature type="transmembrane region" description="Helical" evidence="1">
    <location>
        <begin position="144"/>
        <end position="165"/>
    </location>
</feature>
<dbReference type="RefSeq" id="WP_146460097.1">
    <property type="nucleotide sequence ID" value="NZ_SJPW01000006.1"/>
</dbReference>
<evidence type="ECO:0000313" key="2">
    <source>
        <dbReference type="EMBL" id="TWU48628.1"/>
    </source>
</evidence>
<dbReference type="OrthoDB" id="285760at2"/>
<name>A0A5C6EIL1_9BACT</name>
<keyword evidence="1" id="KW-0812">Transmembrane</keyword>
<protein>
    <submittedName>
        <fullName evidence="2">Uncharacterized protein</fullName>
    </submittedName>
</protein>
<proteinExistence type="predicted"/>
<keyword evidence="1" id="KW-1133">Transmembrane helix</keyword>
<accession>A0A5C6EIL1</accession>
<dbReference type="Proteomes" id="UP000318288">
    <property type="component" value="Unassembled WGS sequence"/>
</dbReference>
<organism evidence="2 3">
    <name type="scientific">Rubripirellula tenax</name>
    <dbReference type="NCBI Taxonomy" id="2528015"/>
    <lineage>
        <taxon>Bacteria</taxon>
        <taxon>Pseudomonadati</taxon>
        <taxon>Planctomycetota</taxon>
        <taxon>Planctomycetia</taxon>
        <taxon>Pirellulales</taxon>
        <taxon>Pirellulaceae</taxon>
        <taxon>Rubripirellula</taxon>
    </lineage>
</organism>
<comment type="caution">
    <text evidence="2">The sequence shown here is derived from an EMBL/GenBank/DDBJ whole genome shotgun (WGS) entry which is preliminary data.</text>
</comment>
<evidence type="ECO:0000256" key="1">
    <source>
        <dbReference type="SAM" id="Phobius"/>
    </source>
</evidence>
<evidence type="ECO:0000313" key="3">
    <source>
        <dbReference type="Proteomes" id="UP000318288"/>
    </source>
</evidence>
<gene>
    <name evidence="2" type="ORF">Poly51_45290</name>
</gene>
<dbReference type="AlphaFoldDB" id="A0A5C6EIL1"/>
<keyword evidence="1" id="KW-0472">Membrane</keyword>
<sequence>MRSLAVPESREDQTSWLESEIMGTELHRLAVEFASLSGSESNDTEPLNPTAFDTDTLVRVRDRGLAALSNSQFTSLLVQPQTLLNIQQDVLVSGGAYWSTIDPPEDLNLERRIDRVRSNLREGVAPSTPVGPTSIPRSTWRSNLGWSAIASLATAACLILVFTAIRDSTETAQIPKPDIPPTVADASTAPIRWGFEKFASDFRTDEANLAPPLDRAGYLRELASAAQSWSTKRPDTVTELAIRIGQFRMGCSAILLSEHRPLPDSDRKWLRQRCETWASALDRHLVAIESGRPVLDVRGEVDSTAVKIAAALIGRAETPAT</sequence>
<dbReference type="EMBL" id="SJPW01000006">
    <property type="protein sequence ID" value="TWU48628.1"/>
    <property type="molecule type" value="Genomic_DNA"/>
</dbReference>
<reference evidence="2 3" key="1">
    <citation type="submission" date="2019-02" db="EMBL/GenBank/DDBJ databases">
        <title>Deep-cultivation of Planctomycetes and their phenomic and genomic characterization uncovers novel biology.</title>
        <authorList>
            <person name="Wiegand S."/>
            <person name="Jogler M."/>
            <person name="Boedeker C."/>
            <person name="Pinto D."/>
            <person name="Vollmers J."/>
            <person name="Rivas-Marin E."/>
            <person name="Kohn T."/>
            <person name="Peeters S.H."/>
            <person name="Heuer A."/>
            <person name="Rast P."/>
            <person name="Oberbeckmann S."/>
            <person name="Bunk B."/>
            <person name="Jeske O."/>
            <person name="Meyerdierks A."/>
            <person name="Storesund J.E."/>
            <person name="Kallscheuer N."/>
            <person name="Luecker S."/>
            <person name="Lage O.M."/>
            <person name="Pohl T."/>
            <person name="Merkel B.J."/>
            <person name="Hornburger P."/>
            <person name="Mueller R.-W."/>
            <person name="Bruemmer F."/>
            <person name="Labrenz M."/>
            <person name="Spormann A.M."/>
            <person name="Op Den Camp H."/>
            <person name="Overmann J."/>
            <person name="Amann R."/>
            <person name="Jetten M.S.M."/>
            <person name="Mascher T."/>
            <person name="Medema M.H."/>
            <person name="Devos D.P."/>
            <person name="Kaster A.-K."/>
            <person name="Ovreas L."/>
            <person name="Rohde M."/>
            <person name="Galperin M.Y."/>
            <person name="Jogler C."/>
        </authorList>
    </citation>
    <scope>NUCLEOTIDE SEQUENCE [LARGE SCALE GENOMIC DNA]</scope>
    <source>
        <strain evidence="2 3">Poly51</strain>
    </source>
</reference>